<dbReference type="EMBL" id="BDGU01000002">
    <property type="protein sequence ID" value="GAV98725.1"/>
    <property type="molecule type" value="Genomic_DNA"/>
</dbReference>
<protein>
    <submittedName>
        <fullName evidence="1">Uncharacterized protein</fullName>
    </submittedName>
</protein>
<reference evidence="1 2" key="2">
    <citation type="submission" date="2017-02" db="EMBL/GenBank/DDBJ databases">
        <title>A genome survey and senescence transcriptome analysis in Lentinula edodes.</title>
        <authorList>
            <person name="Sakamoto Y."/>
            <person name="Nakade K."/>
            <person name="Sato S."/>
            <person name="Yoshida Y."/>
            <person name="Miyazaki K."/>
            <person name="Natsume S."/>
            <person name="Konno N."/>
        </authorList>
    </citation>
    <scope>NUCLEOTIDE SEQUENCE [LARGE SCALE GENOMIC DNA]</scope>
    <source>
        <strain evidence="1 2">NBRC 111202</strain>
    </source>
</reference>
<proteinExistence type="predicted"/>
<dbReference type="Proteomes" id="UP000188533">
    <property type="component" value="Unassembled WGS sequence"/>
</dbReference>
<dbReference type="AlphaFoldDB" id="A0A1Q3DUV9"/>
<comment type="caution">
    <text evidence="1">The sequence shown here is derived from an EMBL/GenBank/DDBJ whole genome shotgun (WGS) entry which is preliminary data.</text>
</comment>
<organism evidence="1 2">
    <name type="scientific">Lentinula edodes</name>
    <name type="common">Shiitake mushroom</name>
    <name type="synonym">Lentinus edodes</name>
    <dbReference type="NCBI Taxonomy" id="5353"/>
    <lineage>
        <taxon>Eukaryota</taxon>
        <taxon>Fungi</taxon>
        <taxon>Dikarya</taxon>
        <taxon>Basidiomycota</taxon>
        <taxon>Agaricomycotina</taxon>
        <taxon>Agaricomycetes</taxon>
        <taxon>Agaricomycetidae</taxon>
        <taxon>Agaricales</taxon>
        <taxon>Marasmiineae</taxon>
        <taxon>Omphalotaceae</taxon>
        <taxon>Lentinula</taxon>
    </lineage>
</organism>
<evidence type="ECO:0000313" key="2">
    <source>
        <dbReference type="Proteomes" id="UP000188533"/>
    </source>
</evidence>
<evidence type="ECO:0000313" key="1">
    <source>
        <dbReference type="EMBL" id="GAV98725.1"/>
    </source>
</evidence>
<gene>
    <name evidence="1" type="ORF">LENED_000125</name>
</gene>
<name>A0A1Q3DUV9_LENED</name>
<sequence>MSRFSLSLYNRILWLLNRVESLVSNIWSVTLGQLIFVKILGIRDATVEVATMKFVRQRTAIPIPRVLTVNSLIINGKRILKITGTPY</sequence>
<keyword evidence="2" id="KW-1185">Reference proteome</keyword>
<reference evidence="1 2" key="1">
    <citation type="submission" date="2016-08" db="EMBL/GenBank/DDBJ databases">
        <authorList>
            <consortium name="Lentinula edodes genome sequencing consortium"/>
            <person name="Sakamoto Y."/>
            <person name="Nakade K."/>
            <person name="Sato S."/>
            <person name="Yoshida Y."/>
            <person name="Miyazaki K."/>
            <person name="Natsume S."/>
            <person name="Konno N."/>
        </authorList>
    </citation>
    <scope>NUCLEOTIDE SEQUENCE [LARGE SCALE GENOMIC DNA]</scope>
    <source>
        <strain evidence="1 2">NBRC 111202</strain>
    </source>
</reference>
<accession>A0A1Q3DUV9</accession>